<dbReference type="Proteomes" id="UP000777935">
    <property type="component" value="Unassembled WGS sequence"/>
</dbReference>
<proteinExistence type="predicted"/>
<evidence type="ECO:0000259" key="1">
    <source>
        <dbReference type="Pfam" id="PF04187"/>
    </source>
</evidence>
<dbReference type="InterPro" id="IPR007314">
    <property type="entry name" value="Cofac_haem-bd_dom"/>
</dbReference>
<evidence type="ECO:0000313" key="3">
    <source>
        <dbReference type="Proteomes" id="UP000777935"/>
    </source>
</evidence>
<accession>A0ABX2IZH0</accession>
<reference evidence="2 3" key="1">
    <citation type="submission" date="2020-06" db="EMBL/GenBank/DDBJ databases">
        <title>Sulfitobacter algicola sp. nov., isolated from green algae.</title>
        <authorList>
            <person name="Wang C."/>
        </authorList>
    </citation>
    <scope>NUCLEOTIDE SEQUENCE [LARGE SCALE GENOMIC DNA]</scope>
    <source>
        <strain evidence="2 3">1151</strain>
    </source>
</reference>
<dbReference type="EMBL" id="JABUFE010000010">
    <property type="protein sequence ID" value="NSX56139.1"/>
    <property type="molecule type" value="Genomic_DNA"/>
</dbReference>
<dbReference type="Gene3D" id="3.40.50.11550">
    <property type="match status" value="1"/>
</dbReference>
<gene>
    <name evidence="2" type="ORF">HRQ87_15195</name>
</gene>
<keyword evidence="3" id="KW-1185">Reference proteome</keyword>
<dbReference type="SUPFAM" id="SSF159501">
    <property type="entry name" value="EreA/ChaN-like"/>
    <property type="match status" value="1"/>
</dbReference>
<dbReference type="Pfam" id="PF04187">
    <property type="entry name" value="Cofac_haem_bdg"/>
    <property type="match status" value="1"/>
</dbReference>
<protein>
    <submittedName>
        <fullName evidence="2">ChaN family lipoprotein</fullName>
    </submittedName>
</protein>
<organism evidence="2 3">
    <name type="scientific">Parasulfitobacter algicola</name>
    <dbReference type="NCBI Taxonomy" id="2614809"/>
    <lineage>
        <taxon>Bacteria</taxon>
        <taxon>Pseudomonadati</taxon>
        <taxon>Pseudomonadota</taxon>
        <taxon>Alphaproteobacteria</taxon>
        <taxon>Rhodobacterales</taxon>
        <taxon>Roseobacteraceae</taxon>
        <taxon>Parasulfitobacter</taxon>
    </lineage>
</organism>
<dbReference type="CDD" id="cd14727">
    <property type="entry name" value="ChanN-like"/>
    <property type="match status" value="1"/>
</dbReference>
<sequence>MGTNILKDLPKADIYILGEIHDNPTHHDNQALAISRIAPQAIVFEMISPDQAKAIEDVDRGDQTAMARALQWDESGWPDFAIYHPIFKAAPNATIFGAAVGRDDLIAAMKSTAATTFGKDADAFLLGPLPQDQQMQRETLQLAAHCDALPAEMLPGMVEAQRLRDAVLSRTTLEALDETDGPVVVITGNGHARTDWAMPAKIKSARPTVTVLSIGQLETTPNSTPPYDLWLITDPIDRPDPCEQFR</sequence>
<feature type="domain" description="Haem-binding uptake Tiki superfamily ChaN" evidence="1">
    <location>
        <begin position="6"/>
        <end position="201"/>
    </location>
</feature>
<name>A0ABX2IZH0_9RHOB</name>
<comment type="caution">
    <text evidence="2">The sequence shown here is derived from an EMBL/GenBank/DDBJ whole genome shotgun (WGS) entry which is preliminary data.</text>
</comment>
<evidence type="ECO:0000313" key="2">
    <source>
        <dbReference type="EMBL" id="NSX56139.1"/>
    </source>
</evidence>
<keyword evidence="2" id="KW-0449">Lipoprotein</keyword>